<keyword evidence="2" id="KW-1185">Reference proteome</keyword>
<protein>
    <submittedName>
        <fullName evidence="1">Uncharacterized protein</fullName>
    </submittedName>
</protein>
<reference evidence="1 2" key="1">
    <citation type="journal article" date="2018" name="Nat. Ecol. Evol.">
        <title>Shark genomes provide insights into elasmobranch evolution and the origin of vertebrates.</title>
        <authorList>
            <person name="Hara Y"/>
            <person name="Yamaguchi K"/>
            <person name="Onimaru K"/>
            <person name="Kadota M"/>
            <person name="Koyanagi M"/>
            <person name="Keeley SD"/>
            <person name="Tatsumi K"/>
            <person name="Tanaka K"/>
            <person name="Motone F"/>
            <person name="Kageyama Y"/>
            <person name="Nozu R"/>
            <person name="Adachi N"/>
            <person name="Nishimura O"/>
            <person name="Nakagawa R"/>
            <person name="Tanegashima C"/>
            <person name="Kiyatake I"/>
            <person name="Matsumoto R"/>
            <person name="Murakumo K"/>
            <person name="Nishida K"/>
            <person name="Terakita A"/>
            <person name="Kuratani S"/>
            <person name="Sato K"/>
            <person name="Hyodo S Kuraku.S."/>
        </authorList>
    </citation>
    <scope>NUCLEOTIDE SEQUENCE [LARGE SCALE GENOMIC DNA]</scope>
</reference>
<organism evidence="1 2">
    <name type="scientific">Chiloscyllium punctatum</name>
    <name type="common">Brownbanded bambooshark</name>
    <name type="synonym">Hemiscyllium punctatum</name>
    <dbReference type="NCBI Taxonomy" id="137246"/>
    <lineage>
        <taxon>Eukaryota</taxon>
        <taxon>Metazoa</taxon>
        <taxon>Chordata</taxon>
        <taxon>Craniata</taxon>
        <taxon>Vertebrata</taxon>
        <taxon>Chondrichthyes</taxon>
        <taxon>Elasmobranchii</taxon>
        <taxon>Galeomorphii</taxon>
        <taxon>Galeoidea</taxon>
        <taxon>Orectolobiformes</taxon>
        <taxon>Hemiscylliidae</taxon>
        <taxon>Chiloscyllium</taxon>
    </lineage>
</organism>
<comment type="caution">
    <text evidence="1">The sequence shown here is derived from an EMBL/GenBank/DDBJ whole genome shotgun (WGS) entry which is preliminary data.</text>
</comment>
<proteinExistence type="predicted"/>
<accession>A0A401RE20</accession>
<dbReference type="Proteomes" id="UP000287033">
    <property type="component" value="Unassembled WGS sequence"/>
</dbReference>
<dbReference type="AlphaFoldDB" id="A0A401RE20"/>
<dbReference type="EMBL" id="BEZZ01006386">
    <property type="protein sequence ID" value="GCC16388.1"/>
    <property type="molecule type" value="Genomic_DNA"/>
</dbReference>
<evidence type="ECO:0000313" key="2">
    <source>
        <dbReference type="Proteomes" id="UP000287033"/>
    </source>
</evidence>
<sequence length="98" mass="10546">MDSFSRMAPVSHQNNVTVTITASGTQPATSFTRIPAITAHACLETWFVAIFPVQWTVHGAAGHRGVPAVEAVTLDPEGDSDHPQTLLQHWVGESVRVT</sequence>
<gene>
    <name evidence="1" type="ORF">chiPu_0022203</name>
</gene>
<name>A0A401RE20_CHIPU</name>
<evidence type="ECO:0000313" key="1">
    <source>
        <dbReference type="EMBL" id="GCC16388.1"/>
    </source>
</evidence>